<evidence type="ECO:0000313" key="1">
    <source>
        <dbReference type="EMBL" id="OLP07471.1"/>
    </source>
</evidence>
<dbReference type="AlphaFoldDB" id="A0A1Q8YHD5"/>
<evidence type="ECO:0000313" key="2">
    <source>
        <dbReference type="Proteomes" id="UP000185911"/>
    </source>
</evidence>
<gene>
    <name evidence="1" type="ORF">BLL52_1301</name>
</gene>
<proteinExistence type="predicted"/>
<comment type="caution">
    <text evidence="1">The sequence shown here is derived from an EMBL/GenBank/DDBJ whole genome shotgun (WGS) entry which is preliminary data.</text>
</comment>
<keyword evidence="2" id="KW-1185">Reference proteome</keyword>
<reference evidence="1 2" key="1">
    <citation type="submission" date="2017-01" db="EMBL/GenBank/DDBJ databases">
        <title>Genome sequence of Rhodoferax antarcticus ANT.BR, a psychrophilic purple nonsulfur bacterium from an Antarctic microbial mat.</title>
        <authorList>
            <person name="Baker J."/>
            <person name="Riester C."/>
            <person name="Skinner B."/>
            <person name="Newell A."/>
            <person name="Swingley W."/>
            <person name="Madigan M."/>
            <person name="Jung D."/>
            <person name="Asao M."/>
            <person name="Chen M."/>
            <person name="Loughlin P."/>
            <person name="Pan H."/>
            <person name="Lin S."/>
            <person name="Li N."/>
            <person name="Shaw J."/>
            <person name="Prado M."/>
            <person name="Sherman C."/>
            <person name="Li X."/>
            <person name="Tang J."/>
            <person name="Blankenship R."/>
            <person name="Zhao T."/>
            <person name="Touchman J."/>
            <person name="Sattley M."/>
        </authorList>
    </citation>
    <scope>NUCLEOTIDE SEQUENCE [LARGE SCALE GENOMIC DNA]</scope>
    <source>
        <strain evidence="1 2">ANT.BR</strain>
    </source>
</reference>
<accession>A0A1Q8YHD5</accession>
<name>A0A1Q8YHD5_9BURK</name>
<organism evidence="1 2">
    <name type="scientific">Rhodoferax antarcticus ANT.BR</name>
    <dbReference type="NCBI Taxonomy" id="1111071"/>
    <lineage>
        <taxon>Bacteria</taxon>
        <taxon>Pseudomonadati</taxon>
        <taxon>Pseudomonadota</taxon>
        <taxon>Betaproteobacteria</taxon>
        <taxon>Burkholderiales</taxon>
        <taxon>Comamonadaceae</taxon>
        <taxon>Rhodoferax</taxon>
    </lineage>
</organism>
<sequence length="37" mass="4058">MDSVSTGEMVKVTPAAKRVDYPADWRKHGVPLVTAPF</sequence>
<dbReference type="Proteomes" id="UP000185911">
    <property type="component" value="Unassembled WGS sequence"/>
</dbReference>
<dbReference type="EMBL" id="MSYM01000008">
    <property type="protein sequence ID" value="OLP07471.1"/>
    <property type="molecule type" value="Genomic_DNA"/>
</dbReference>
<protein>
    <submittedName>
        <fullName evidence="1">Uncharacterized protein</fullName>
    </submittedName>
</protein>